<evidence type="ECO:0000256" key="3">
    <source>
        <dbReference type="PIRSR" id="PIRSR015753-3"/>
    </source>
</evidence>
<dbReference type="Gene3D" id="3.40.30.10">
    <property type="entry name" value="Glutaredoxin"/>
    <property type="match status" value="1"/>
</dbReference>
<dbReference type="PROSITE" id="PS50405">
    <property type="entry name" value="GST_CTER"/>
    <property type="match status" value="1"/>
</dbReference>
<dbReference type="EMBL" id="ML213530">
    <property type="protein sequence ID" value="TFK46397.1"/>
    <property type="molecule type" value="Genomic_DNA"/>
</dbReference>
<dbReference type="GO" id="GO:0004364">
    <property type="term" value="F:glutathione transferase activity"/>
    <property type="evidence" value="ECO:0007669"/>
    <property type="project" value="InterPro"/>
</dbReference>
<dbReference type="SFLD" id="SFLDG01148">
    <property type="entry name" value="Xi_(cytGST)"/>
    <property type="match status" value="1"/>
</dbReference>
<keyword evidence="6" id="KW-0808">Transferase</keyword>
<name>A0A5C3MNC4_9AGAM</name>
<evidence type="ECO:0000313" key="7">
    <source>
        <dbReference type="Proteomes" id="UP000305948"/>
    </source>
</evidence>
<dbReference type="AlphaFoldDB" id="A0A5C3MNC4"/>
<dbReference type="PIRSF" id="PIRSF015753">
    <property type="entry name" value="GST"/>
    <property type="match status" value="1"/>
</dbReference>
<dbReference type="SFLD" id="SFLDG01206">
    <property type="entry name" value="Xi.1"/>
    <property type="match status" value="1"/>
</dbReference>
<feature type="active site" description="Nucleophile" evidence="1">
    <location>
        <position position="54"/>
    </location>
</feature>
<dbReference type="Pfam" id="PF13410">
    <property type="entry name" value="GST_C_2"/>
    <property type="match status" value="1"/>
</dbReference>
<feature type="site" description="Lowers pKa of active site Cys" evidence="3">
    <location>
        <position position="294"/>
    </location>
</feature>
<feature type="domain" description="GST C-terminal" evidence="5">
    <location>
        <begin position="168"/>
        <end position="294"/>
    </location>
</feature>
<gene>
    <name evidence="6" type="ORF">OE88DRAFT_1667751</name>
</gene>
<dbReference type="SFLD" id="SFLDS00019">
    <property type="entry name" value="Glutathione_Transferase_(cytos"/>
    <property type="match status" value="1"/>
</dbReference>
<evidence type="ECO:0000256" key="1">
    <source>
        <dbReference type="PIRSR" id="PIRSR015753-1"/>
    </source>
</evidence>
<dbReference type="InterPro" id="IPR010987">
    <property type="entry name" value="Glutathione-S-Trfase_C-like"/>
</dbReference>
<evidence type="ECO:0000313" key="6">
    <source>
        <dbReference type="EMBL" id="TFK46397.1"/>
    </source>
</evidence>
<sequence length="317" mass="36472">MSRDTTSQSDVRKQPIEKDGSFKRPDTQFRNWIEKEGKFAPEAGRYHLFVAYVCPWAMRTLIFRKLKGLEDIIGVTVASSRMDEHGWPFAKIDNFPGVEDDPFYGSEHIKDLYLRVDPNYTGRFTVPILWDKKLETIVNNESSEIIRILNSAFNDLLPAEKAALDFYPAHLREEIDSVNDWVYHTVNNGVYKTGFATTQAAYEASLHPLFQSLDKLENMLAGNEYLIGGQLTEADIRLYVTIIRFDVAYYGAFKCNIRDIRHGYPAIYKWLKRLYWTEPAFQSTTHFDHIKGGYYSLTSINPTKVVPVGPLPPIEPL</sequence>
<dbReference type="SUPFAM" id="SSF52833">
    <property type="entry name" value="Thioredoxin-like"/>
    <property type="match status" value="1"/>
</dbReference>
<dbReference type="CDD" id="cd03190">
    <property type="entry name" value="GST_C_Omega_like"/>
    <property type="match status" value="1"/>
</dbReference>
<protein>
    <submittedName>
        <fullName evidence="6">Glutathione S-transferase</fullName>
    </submittedName>
</protein>
<accession>A0A5C3MNC4</accession>
<feature type="compositionally biased region" description="Basic and acidic residues" evidence="4">
    <location>
        <begin position="10"/>
        <end position="24"/>
    </location>
</feature>
<dbReference type="STRING" id="5364.A0A5C3MNC4"/>
<dbReference type="InterPro" id="IPR047047">
    <property type="entry name" value="GST_Omega-like_C"/>
</dbReference>
<evidence type="ECO:0000259" key="5">
    <source>
        <dbReference type="PROSITE" id="PS50405"/>
    </source>
</evidence>
<dbReference type="InterPro" id="IPR036282">
    <property type="entry name" value="Glutathione-S-Trfase_C_sf"/>
</dbReference>
<dbReference type="InterPro" id="IPR004045">
    <property type="entry name" value="Glutathione_S-Trfase_N"/>
</dbReference>
<feature type="binding site" evidence="2">
    <location>
        <position position="87"/>
    </location>
    <ligand>
        <name>glutathione</name>
        <dbReference type="ChEBI" id="CHEBI:57925"/>
    </ligand>
</feature>
<dbReference type="PANTHER" id="PTHR32419:SF6">
    <property type="entry name" value="GLUTATHIONE S-TRANSFERASE OMEGA-LIKE 1-RELATED"/>
    <property type="match status" value="1"/>
</dbReference>
<dbReference type="InterPro" id="IPR040079">
    <property type="entry name" value="Glutathione_S-Trfase"/>
</dbReference>
<feature type="region of interest" description="Disordered" evidence="4">
    <location>
        <begin position="1"/>
        <end position="24"/>
    </location>
</feature>
<organism evidence="6 7">
    <name type="scientific">Heliocybe sulcata</name>
    <dbReference type="NCBI Taxonomy" id="5364"/>
    <lineage>
        <taxon>Eukaryota</taxon>
        <taxon>Fungi</taxon>
        <taxon>Dikarya</taxon>
        <taxon>Basidiomycota</taxon>
        <taxon>Agaricomycotina</taxon>
        <taxon>Agaricomycetes</taxon>
        <taxon>Gloeophyllales</taxon>
        <taxon>Gloeophyllaceae</taxon>
        <taxon>Heliocybe</taxon>
    </lineage>
</organism>
<dbReference type="PANTHER" id="PTHR32419">
    <property type="entry name" value="GLUTATHIONYL-HYDROQUINONE REDUCTASE"/>
    <property type="match status" value="1"/>
</dbReference>
<feature type="binding site" evidence="2">
    <location>
        <begin position="123"/>
        <end position="126"/>
    </location>
    <ligand>
        <name>glutathione</name>
        <dbReference type="ChEBI" id="CHEBI:57925"/>
    </ligand>
</feature>
<reference evidence="6 7" key="1">
    <citation type="journal article" date="2019" name="Nat. Ecol. Evol.">
        <title>Megaphylogeny resolves global patterns of mushroom evolution.</title>
        <authorList>
            <person name="Varga T."/>
            <person name="Krizsan K."/>
            <person name="Foldi C."/>
            <person name="Dima B."/>
            <person name="Sanchez-Garcia M."/>
            <person name="Sanchez-Ramirez S."/>
            <person name="Szollosi G.J."/>
            <person name="Szarkandi J.G."/>
            <person name="Papp V."/>
            <person name="Albert L."/>
            <person name="Andreopoulos W."/>
            <person name="Angelini C."/>
            <person name="Antonin V."/>
            <person name="Barry K.W."/>
            <person name="Bougher N.L."/>
            <person name="Buchanan P."/>
            <person name="Buyck B."/>
            <person name="Bense V."/>
            <person name="Catcheside P."/>
            <person name="Chovatia M."/>
            <person name="Cooper J."/>
            <person name="Damon W."/>
            <person name="Desjardin D."/>
            <person name="Finy P."/>
            <person name="Geml J."/>
            <person name="Haridas S."/>
            <person name="Hughes K."/>
            <person name="Justo A."/>
            <person name="Karasinski D."/>
            <person name="Kautmanova I."/>
            <person name="Kiss B."/>
            <person name="Kocsube S."/>
            <person name="Kotiranta H."/>
            <person name="LaButti K.M."/>
            <person name="Lechner B.E."/>
            <person name="Liimatainen K."/>
            <person name="Lipzen A."/>
            <person name="Lukacs Z."/>
            <person name="Mihaltcheva S."/>
            <person name="Morgado L.N."/>
            <person name="Niskanen T."/>
            <person name="Noordeloos M.E."/>
            <person name="Ohm R.A."/>
            <person name="Ortiz-Santana B."/>
            <person name="Ovrebo C."/>
            <person name="Racz N."/>
            <person name="Riley R."/>
            <person name="Savchenko A."/>
            <person name="Shiryaev A."/>
            <person name="Soop K."/>
            <person name="Spirin V."/>
            <person name="Szebenyi C."/>
            <person name="Tomsovsky M."/>
            <person name="Tulloss R.E."/>
            <person name="Uehling J."/>
            <person name="Grigoriev I.V."/>
            <person name="Vagvolgyi C."/>
            <person name="Papp T."/>
            <person name="Martin F.M."/>
            <person name="Miettinen O."/>
            <person name="Hibbett D.S."/>
            <person name="Nagy L.G."/>
        </authorList>
    </citation>
    <scope>NUCLEOTIDE SEQUENCE [LARGE SCALE GENOMIC DNA]</scope>
    <source>
        <strain evidence="6 7">OMC1185</strain>
    </source>
</reference>
<dbReference type="Pfam" id="PF13409">
    <property type="entry name" value="GST_N_2"/>
    <property type="match status" value="1"/>
</dbReference>
<dbReference type="InterPro" id="IPR016639">
    <property type="entry name" value="GST_Omega/GSH"/>
</dbReference>
<evidence type="ECO:0000256" key="2">
    <source>
        <dbReference type="PIRSR" id="PIRSR015753-2"/>
    </source>
</evidence>
<dbReference type="InterPro" id="IPR036249">
    <property type="entry name" value="Thioredoxin-like_sf"/>
</dbReference>
<proteinExistence type="predicted"/>
<feature type="site" description="Lowers pKa of active site Cys" evidence="3">
    <location>
        <position position="249"/>
    </location>
</feature>
<dbReference type="Gene3D" id="1.20.1050.10">
    <property type="match status" value="1"/>
</dbReference>
<dbReference type="SUPFAM" id="SSF47616">
    <property type="entry name" value="GST C-terminal domain-like"/>
    <property type="match status" value="1"/>
</dbReference>
<dbReference type="GO" id="GO:0005737">
    <property type="term" value="C:cytoplasm"/>
    <property type="evidence" value="ECO:0007669"/>
    <property type="project" value="TreeGrafter"/>
</dbReference>
<evidence type="ECO:0000256" key="4">
    <source>
        <dbReference type="SAM" id="MobiDB-lite"/>
    </source>
</evidence>
<keyword evidence="7" id="KW-1185">Reference proteome</keyword>
<dbReference type="OrthoDB" id="2309723at2759"/>
<dbReference type="Proteomes" id="UP000305948">
    <property type="component" value="Unassembled WGS sequence"/>
</dbReference>
<feature type="binding site" evidence="2">
    <location>
        <begin position="141"/>
        <end position="142"/>
    </location>
    <ligand>
        <name>glutathione</name>
        <dbReference type="ChEBI" id="CHEBI:57925"/>
    </ligand>
</feature>
<feature type="active site" description="Proton donor/acceptor" evidence="1">
    <location>
        <position position="191"/>
    </location>
</feature>